<feature type="region of interest" description="Disordered" evidence="7">
    <location>
        <begin position="336"/>
        <end position="374"/>
    </location>
</feature>
<feature type="compositionally biased region" description="Polar residues" evidence="7">
    <location>
        <begin position="265"/>
        <end position="278"/>
    </location>
</feature>
<evidence type="ECO:0000313" key="10">
    <source>
        <dbReference type="Proteomes" id="UP000253551"/>
    </source>
</evidence>
<dbReference type="InterPro" id="IPR036879">
    <property type="entry name" value="TF_MADSbox_sf"/>
</dbReference>
<feature type="compositionally biased region" description="Polar residues" evidence="7">
    <location>
        <begin position="336"/>
        <end position="350"/>
    </location>
</feature>
<comment type="subcellular location">
    <subcellularLocation>
        <location evidence="1">Nucleus</location>
    </subcellularLocation>
</comment>
<evidence type="ECO:0000256" key="1">
    <source>
        <dbReference type="ARBA" id="ARBA00004123"/>
    </source>
</evidence>
<dbReference type="SMART" id="SM00432">
    <property type="entry name" value="MADS"/>
    <property type="match status" value="1"/>
</dbReference>
<dbReference type="STRING" id="4846.A0A367KQ26"/>
<feature type="region of interest" description="Disordered" evidence="7">
    <location>
        <begin position="255"/>
        <end position="318"/>
    </location>
</feature>
<gene>
    <name evidence="9" type="ORF">CU098_012278</name>
</gene>
<dbReference type="GO" id="GO:0005634">
    <property type="term" value="C:nucleus"/>
    <property type="evidence" value="ECO:0007669"/>
    <property type="project" value="UniProtKB-SubCell"/>
</dbReference>
<name>A0A367KQ26_RHIST</name>
<evidence type="ECO:0000313" key="9">
    <source>
        <dbReference type="EMBL" id="RCI03962.1"/>
    </source>
</evidence>
<dbReference type="OrthoDB" id="1898716at2759"/>
<evidence type="ECO:0000256" key="4">
    <source>
        <dbReference type="ARBA" id="ARBA00023163"/>
    </source>
</evidence>
<protein>
    <recommendedName>
        <fullName evidence="8">MADS-box domain-containing protein</fullName>
    </recommendedName>
</protein>
<feature type="compositionally biased region" description="Low complexity" evidence="7">
    <location>
        <begin position="299"/>
        <end position="314"/>
    </location>
</feature>
<dbReference type="Gene3D" id="3.40.1810.10">
    <property type="entry name" value="Transcription factor, MADS-box"/>
    <property type="match status" value="1"/>
</dbReference>
<dbReference type="CDD" id="cd00265">
    <property type="entry name" value="MADS_MEF2_like"/>
    <property type="match status" value="1"/>
</dbReference>
<dbReference type="GO" id="GO:0046983">
    <property type="term" value="F:protein dimerization activity"/>
    <property type="evidence" value="ECO:0007669"/>
    <property type="project" value="InterPro"/>
</dbReference>
<evidence type="ECO:0000256" key="3">
    <source>
        <dbReference type="ARBA" id="ARBA00023125"/>
    </source>
</evidence>
<evidence type="ECO:0000256" key="6">
    <source>
        <dbReference type="ARBA" id="ARBA00025805"/>
    </source>
</evidence>
<keyword evidence="3" id="KW-0238">DNA-binding</keyword>
<evidence type="ECO:0000259" key="8">
    <source>
        <dbReference type="PROSITE" id="PS50066"/>
    </source>
</evidence>
<reference evidence="9 10" key="1">
    <citation type="journal article" date="2018" name="G3 (Bethesda)">
        <title>Phylogenetic and Phylogenomic Definition of Rhizopus Species.</title>
        <authorList>
            <person name="Gryganskyi A.P."/>
            <person name="Golan J."/>
            <person name="Dolatabadi S."/>
            <person name="Mondo S."/>
            <person name="Robb S."/>
            <person name="Idnurm A."/>
            <person name="Muszewska A."/>
            <person name="Steczkiewicz K."/>
            <person name="Masonjones S."/>
            <person name="Liao H.L."/>
            <person name="Gajdeczka M.T."/>
            <person name="Anike F."/>
            <person name="Vuek A."/>
            <person name="Anishchenko I.M."/>
            <person name="Voigt K."/>
            <person name="de Hoog G.S."/>
            <person name="Smith M.E."/>
            <person name="Heitman J."/>
            <person name="Vilgalys R."/>
            <person name="Stajich J.E."/>
        </authorList>
    </citation>
    <scope>NUCLEOTIDE SEQUENCE [LARGE SCALE GENOMIC DNA]</scope>
    <source>
        <strain evidence="9 10">LSU 92-RS-03</strain>
    </source>
</reference>
<keyword evidence="10" id="KW-1185">Reference proteome</keyword>
<dbReference type="InterPro" id="IPR033896">
    <property type="entry name" value="MEF2-like_N"/>
</dbReference>
<dbReference type="PANTHER" id="PTHR11945:SF23">
    <property type="entry name" value="MYOCYTE-SPECIFIC ENHANCER FACTOR 2D"/>
    <property type="match status" value="1"/>
</dbReference>
<evidence type="ECO:0000256" key="5">
    <source>
        <dbReference type="ARBA" id="ARBA00023242"/>
    </source>
</evidence>
<keyword evidence="4" id="KW-0804">Transcription</keyword>
<sequence>MGRKKIKIQPIQDERNKQVTFLKRKHGLMKKAYELSVLCNCEIALLIFNNNGKLVQYASTDIDQILMKYTEYNDPHESKSNQDFMNNEDNDHWEDGEDDTELQDKKESNIIREVKTETAKSPAPPVPQPSSQIQKPLQQEAPPLLPPPSLSSNTATVTIPPPPLPPPPPPPATTMLMYQQVPPSISADSQHSSRYVSYGPPIQGYYDIYGQLHQPHPMYLAQTQIPSAYAPMLPAQHVLGYGNSLTRQIPTTTTTTTTAAAAASPTPNSTYYANNMQYNKRPPNLRVEIPSESRQEIHPPQSSSIAPPSALPSQFAHNLPSPSTFYPEFYQQSELPSPLNFSSTPVSGGTSFHWPSRNQGTNTNEYKPSPLAKM</sequence>
<dbReference type="GO" id="GO:0000978">
    <property type="term" value="F:RNA polymerase II cis-regulatory region sequence-specific DNA binding"/>
    <property type="evidence" value="ECO:0007669"/>
    <property type="project" value="TreeGrafter"/>
</dbReference>
<dbReference type="GO" id="GO:0000981">
    <property type="term" value="F:DNA-binding transcription factor activity, RNA polymerase II-specific"/>
    <property type="evidence" value="ECO:0007669"/>
    <property type="project" value="TreeGrafter"/>
</dbReference>
<organism evidence="9 10">
    <name type="scientific">Rhizopus stolonifer</name>
    <name type="common">Rhizopus nigricans</name>
    <dbReference type="NCBI Taxonomy" id="4846"/>
    <lineage>
        <taxon>Eukaryota</taxon>
        <taxon>Fungi</taxon>
        <taxon>Fungi incertae sedis</taxon>
        <taxon>Mucoromycota</taxon>
        <taxon>Mucoromycotina</taxon>
        <taxon>Mucoromycetes</taxon>
        <taxon>Mucorales</taxon>
        <taxon>Mucorineae</taxon>
        <taxon>Rhizopodaceae</taxon>
        <taxon>Rhizopus</taxon>
    </lineage>
</organism>
<comment type="caution">
    <text evidence="9">The sequence shown here is derived from an EMBL/GenBank/DDBJ whole genome shotgun (WGS) entry which is preliminary data.</text>
</comment>
<dbReference type="PROSITE" id="PS00350">
    <property type="entry name" value="MADS_BOX_1"/>
    <property type="match status" value="1"/>
</dbReference>
<dbReference type="InterPro" id="IPR002100">
    <property type="entry name" value="TF_MADSbox"/>
</dbReference>
<feature type="compositionally biased region" description="Acidic residues" evidence="7">
    <location>
        <begin position="86"/>
        <end position="101"/>
    </location>
</feature>
<dbReference type="SUPFAM" id="SSF55455">
    <property type="entry name" value="SRF-like"/>
    <property type="match status" value="1"/>
</dbReference>
<dbReference type="PRINTS" id="PR00404">
    <property type="entry name" value="MADSDOMAIN"/>
</dbReference>
<dbReference type="Proteomes" id="UP000253551">
    <property type="component" value="Unassembled WGS sequence"/>
</dbReference>
<evidence type="ECO:0000256" key="2">
    <source>
        <dbReference type="ARBA" id="ARBA00023015"/>
    </source>
</evidence>
<dbReference type="Pfam" id="PF00319">
    <property type="entry name" value="SRF-TF"/>
    <property type="match status" value="1"/>
</dbReference>
<feature type="domain" description="MADS-box" evidence="8">
    <location>
        <begin position="1"/>
        <end position="61"/>
    </location>
</feature>
<dbReference type="EMBL" id="PJQM01000832">
    <property type="protein sequence ID" value="RCI03962.1"/>
    <property type="molecule type" value="Genomic_DNA"/>
</dbReference>
<dbReference type="PROSITE" id="PS50066">
    <property type="entry name" value="MADS_BOX_2"/>
    <property type="match status" value="1"/>
</dbReference>
<evidence type="ECO:0000256" key="7">
    <source>
        <dbReference type="SAM" id="MobiDB-lite"/>
    </source>
</evidence>
<dbReference type="PANTHER" id="PTHR11945">
    <property type="entry name" value="MADS BOX PROTEIN"/>
    <property type="match status" value="1"/>
</dbReference>
<accession>A0A367KQ26</accession>
<keyword evidence="5" id="KW-0539">Nucleus</keyword>
<dbReference type="GO" id="GO:0045944">
    <property type="term" value="P:positive regulation of transcription by RNA polymerase II"/>
    <property type="evidence" value="ECO:0007669"/>
    <property type="project" value="InterPro"/>
</dbReference>
<dbReference type="AlphaFoldDB" id="A0A367KQ26"/>
<feature type="compositionally biased region" description="Pro residues" evidence="7">
    <location>
        <begin position="159"/>
        <end position="172"/>
    </location>
</feature>
<comment type="similarity">
    <text evidence="6">Belongs to the MEF2 family.</text>
</comment>
<keyword evidence="2" id="KW-0805">Transcription regulation</keyword>
<feature type="region of interest" description="Disordered" evidence="7">
    <location>
        <begin position="75"/>
        <end position="173"/>
    </location>
</feature>
<feature type="compositionally biased region" description="Basic and acidic residues" evidence="7">
    <location>
        <begin position="102"/>
        <end position="118"/>
    </location>
</feature>
<feature type="compositionally biased region" description="Polar residues" evidence="7">
    <location>
        <begin position="356"/>
        <end position="366"/>
    </location>
</feature>
<proteinExistence type="inferred from homology"/>
<dbReference type="GO" id="GO:0030154">
    <property type="term" value="P:cell differentiation"/>
    <property type="evidence" value="ECO:0007669"/>
    <property type="project" value="TreeGrafter"/>
</dbReference>